<dbReference type="AlphaFoldDB" id="A0A8H8CK84"/>
<accession>A0A8H8CK84</accession>
<name>A0A8H8CK84_PSICU</name>
<protein>
    <submittedName>
        <fullName evidence="2">Uncharacterized protein</fullName>
    </submittedName>
</protein>
<dbReference type="EMBL" id="JAFIQS010000006">
    <property type="protein sequence ID" value="KAG5168531.1"/>
    <property type="molecule type" value="Genomic_DNA"/>
</dbReference>
<feature type="region of interest" description="Disordered" evidence="1">
    <location>
        <begin position="302"/>
        <end position="374"/>
    </location>
</feature>
<evidence type="ECO:0000256" key="1">
    <source>
        <dbReference type="SAM" id="MobiDB-lite"/>
    </source>
</evidence>
<comment type="caution">
    <text evidence="2">The sequence shown here is derived from an EMBL/GenBank/DDBJ whole genome shotgun (WGS) entry which is preliminary data.</text>
</comment>
<sequence length="391" mass="43175">MESRPASVNEGVSGISPTAPSTVNPEHTSQSNVATSLSQPPVTSASSDFIFPANMILQYPSRTDPIIPLDLFPSPQEPQSLSDEGLTLTGRYGTGNSFSGTETGDELNTFEPSVDDNSFEDLHSEPRFSEFSIAGYDNNDASRTNNTMDLDNAYCISYAPKPMEANVFHPPQTLISGTNFAEPIIDEHRGNRYTSGIGGSTGLERTSPMYLPFSPRYSPPHTARLLYRSQYGQQKQDLYPVASDVTHLRRRHHHELTLDSTNDEERRINQRTLELEDIPVSGILPNVMLGYSPTHVQRPMKMDVDQGANGKPKRGMTRDHNPRSTKSRKKSGKSHTAAKDKVCVCQKRGVDGRGEPVKTYTGPTKSPGQGHRSDLANNWAKKCMLCHRAVE</sequence>
<proteinExistence type="predicted"/>
<feature type="region of interest" description="Disordered" evidence="1">
    <location>
        <begin position="1"/>
        <end position="44"/>
    </location>
</feature>
<feature type="compositionally biased region" description="Basic residues" evidence="1">
    <location>
        <begin position="323"/>
        <end position="333"/>
    </location>
</feature>
<organism evidence="2">
    <name type="scientific">Psilocybe cubensis</name>
    <name type="common">Psychedelic mushroom</name>
    <name type="synonym">Stropharia cubensis</name>
    <dbReference type="NCBI Taxonomy" id="181762"/>
    <lineage>
        <taxon>Eukaryota</taxon>
        <taxon>Fungi</taxon>
        <taxon>Dikarya</taxon>
        <taxon>Basidiomycota</taxon>
        <taxon>Agaricomycotina</taxon>
        <taxon>Agaricomycetes</taxon>
        <taxon>Agaricomycetidae</taxon>
        <taxon>Agaricales</taxon>
        <taxon>Agaricineae</taxon>
        <taxon>Strophariaceae</taxon>
        <taxon>Psilocybe</taxon>
    </lineage>
</organism>
<reference evidence="2" key="1">
    <citation type="submission" date="2021-02" db="EMBL/GenBank/DDBJ databases">
        <title>Psilocybe cubensis genome.</title>
        <authorList>
            <person name="Mckernan K.J."/>
            <person name="Crawford S."/>
            <person name="Trippe A."/>
            <person name="Kane L.T."/>
            <person name="Mclaughlin S."/>
        </authorList>
    </citation>
    <scope>NUCLEOTIDE SEQUENCE [LARGE SCALE GENOMIC DNA]</scope>
    <source>
        <strain evidence="2">MGC-MH-2018</strain>
    </source>
</reference>
<gene>
    <name evidence="2" type="ORF">JR316_007131</name>
</gene>
<feature type="compositionally biased region" description="Polar residues" evidence="1">
    <location>
        <begin position="15"/>
        <end position="44"/>
    </location>
</feature>
<feature type="compositionally biased region" description="Basic and acidic residues" evidence="1">
    <location>
        <begin position="337"/>
        <end position="356"/>
    </location>
</feature>
<evidence type="ECO:0000313" key="2">
    <source>
        <dbReference type="EMBL" id="KAG5168531.1"/>
    </source>
</evidence>